<dbReference type="InterPro" id="IPR050175">
    <property type="entry name" value="Complex_I_Subunit_2"/>
</dbReference>
<dbReference type="Pfam" id="PF00361">
    <property type="entry name" value="Proton_antipo_M"/>
    <property type="match status" value="1"/>
</dbReference>
<evidence type="ECO:0000259" key="20">
    <source>
        <dbReference type="Pfam" id="PF00361"/>
    </source>
</evidence>
<evidence type="ECO:0000256" key="6">
    <source>
        <dbReference type="ARBA" id="ARBA00022448"/>
    </source>
</evidence>
<evidence type="ECO:0000256" key="17">
    <source>
        <dbReference type="ARBA" id="ARBA00031028"/>
    </source>
</evidence>
<feature type="transmembrane region" description="Helical" evidence="19">
    <location>
        <begin position="188"/>
        <end position="208"/>
    </location>
</feature>
<evidence type="ECO:0000256" key="15">
    <source>
        <dbReference type="ARBA" id="ARBA00023128"/>
    </source>
</evidence>
<evidence type="ECO:0000256" key="12">
    <source>
        <dbReference type="ARBA" id="ARBA00022989"/>
    </source>
</evidence>
<feature type="transmembrane region" description="Helical" evidence="19">
    <location>
        <begin position="7"/>
        <end position="27"/>
    </location>
</feature>
<dbReference type="GO" id="GO:0008137">
    <property type="term" value="F:NADH dehydrogenase (ubiquinone) activity"/>
    <property type="evidence" value="ECO:0007669"/>
    <property type="project" value="UniProtKB-EC"/>
</dbReference>
<dbReference type="RefSeq" id="YP_003204825.1">
    <property type="nucleotide sequence ID" value="NC_013249.1"/>
</dbReference>
<dbReference type="GO" id="GO:0005743">
    <property type="term" value="C:mitochondrial inner membrane"/>
    <property type="evidence" value="ECO:0007669"/>
    <property type="project" value="UniProtKB-SubCell"/>
</dbReference>
<dbReference type="CTD" id="4536"/>
<keyword evidence="13" id="KW-0520">NAD</keyword>
<feature type="transmembrane region" description="Helical" evidence="19">
    <location>
        <begin position="151"/>
        <end position="168"/>
    </location>
</feature>
<comment type="subcellular location">
    <subcellularLocation>
        <location evidence="2">Mitochondrion inner membrane</location>
        <topology evidence="2">Multi-pass membrane protein</topology>
    </subcellularLocation>
</comment>
<comment type="catalytic activity">
    <reaction evidence="18">
        <text>a ubiquinone + NADH + 5 H(+)(in) = a ubiquinol + NAD(+) + 4 H(+)(out)</text>
        <dbReference type="Rhea" id="RHEA:29091"/>
        <dbReference type="Rhea" id="RHEA-COMP:9565"/>
        <dbReference type="Rhea" id="RHEA-COMP:9566"/>
        <dbReference type="ChEBI" id="CHEBI:15378"/>
        <dbReference type="ChEBI" id="CHEBI:16389"/>
        <dbReference type="ChEBI" id="CHEBI:17976"/>
        <dbReference type="ChEBI" id="CHEBI:57540"/>
        <dbReference type="ChEBI" id="CHEBI:57945"/>
        <dbReference type="EC" id="7.1.1.2"/>
    </reaction>
</comment>
<evidence type="ECO:0000256" key="7">
    <source>
        <dbReference type="ARBA" id="ARBA00022660"/>
    </source>
</evidence>
<dbReference type="InterPro" id="IPR001750">
    <property type="entry name" value="ND/Mrp_TM"/>
</dbReference>
<gene>
    <name evidence="21" type="primary">ND2</name>
</gene>
<dbReference type="AlphaFoldDB" id="C8YXA4"/>
<feature type="transmembrane region" description="Helical" evidence="19">
    <location>
        <begin position="308"/>
        <end position="328"/>
    </location>
</feature>
<keyword evidence="11" id="KW-0249">Electron transport</keyword>
<reference evidence="21" key="1">
    <citation type="journal article" date="2009" name="Zool. Scr.">
        <title>A mitochondrial genome phylogeny of the Neuropterida (lace-wings, alderflies and snakeflies) and their relationship to the other holometabolous insect orders.</title>
        <authorList>
            <person name="Cameron S.L."/>
            <person name="Sullivan J."/>
            <person name="Song H."/>
            <person name="Miller K.B."/>
            <person name="Whiting M.F."/>
        </authorList>
    </citation>
    <scope>NUCLEOTIDE SEQUENCE</scope>
</reference>
<feature type="transmembrane region" description="Helical" evidence="19">
    <location>
        <begin position="263"/>
        <end position="282"/>
    </location>
</feature>
<evidence type="ECO:0000256" key="9">
    <source>
        <dbReference type="ARBA" id="ARBA00022792"/>
    </source>
</evidence>
<keyword evidence="16 19" id="KW-0472">Membrane</keyword>
<evidence type="ECO:0000256" key="14">
    <source>
        <dbReference type="ARBA" id="ARBA00023075"/>
    </source>
</evidence>
<protein>
    <recommendedName>
        <fullName evidence="5">NADH-ubiquinone oxidoreductase chain 2</fullName>
        <ecNumber evidence="4">7.1.1.2</ecNumber>
    </recommendedName>
    <alternativeName>
        <fullName evidence="17">NADH dehydrogenase subunit 2</fullName>
    </alternativeName>
</protein>
<geneLocation type="mitochondrion" evidence="21"/>
<keyword evidence="14" id="KW-0830">Ubiquinone</keyword>
<feature type="transmembrane region" description="Helical" evidence="19">
    <location>
        <begin position="220"/>
        <end position="243"/>
    </location>
</feature>
<dbReference type="PANTHER" id="PTHR46552:SF1">
    <property type="entry name" value="NADH-UBIQUINONE OXIDOREDUCTASE CHAIN 2"/>
    <property type="match status" value="1"/>
</dbReference>
<keyword evidence="12 19" id="KW-1133">Transmembrane helix</keyword>
<feature type="domain" description="NADH:quinone oxidoreductase/Mrp antiporter transmembrane" evidence="20">
    <location>
        <begin position="23"/>
        <end position="276"/>
    </location>
</feature>
<proteinExistence type="inferred from homology"/>
<evidence type="ECO:0000256" key="1">
    <source>
        <dbReference type="ARBA" id="ARBA00003257"/>
    </source>
</evidence>
<keyword evidence="8 19" id="KW-0812">Transmembrane</keyword>
<keyword evidence="15 21" id="KW-0496">Mitochondrion</keyword>
<evidence type="ECO:0000256" key="8">
    <source>
        <dbReference type="ARBA" id="ARBA00022692"/>
    </source>
</evidence>
<organism evidence="21">
    <name type="scientific">Macrogyrus oblongus</name>
    <dbReference type="NCBI Taxonomy" id="528226"/>
    <lineage>
        <taxon>Eukaryota</taxon>
        <taxon>Metazoa</taxon>
        <taxon>Ecdysozoa</taxon>
        <taxon>Arthropoda</taxon>
        <taxon>Hexapoda</taxon>
        <taxon>Insecta</taxon>
        <taxon>Pterygota</taxon>
        <taxon>Neoptera</taxon>
        <taxon>Endopterygota</taxon>
        <taxon>Coleoptera</taxon>
        <taxon>Adephaga</taxon>
        <taxon>Gyrinoidea</taxon>
        <taxon>Gyrinidae</taxon>
        <taxon>Macrogyrus</taxon>
    </lineage>
</organism>
<evidence type="ECO:0000256" key="4">
    <source>
        <dbReference type="ARBA" id="ARBA00012944"/>
    </source>
</evidence>
<feature type="transmembrane region" description="Helical" evidence="19">
    <location>
        <begin position="59"/>
        <end position="81"/>
    </location>
</feature>
<dbReference type="EC" id="7.1.1.2" evidence="4"/>
<keyword evidence="9" id="KW-0999">Mitochondrion inner membrane</keyword>
<keyword evidence="6" id="KW-0813">Transport</keyword>
<evidence type="ECO:0000256" key="3">
    <source>
        <dbReference type="ARBA" id="ARBA00007012"/>
    </source>
</evidence>
<evidence type="ECO:0000256" key="11">
    <source>
        <dbReference type="ARBA" id="ARBA00022982"/>
    </source>
</evidence>
<comment type="function">
    <text evidence="1">Core subunit of the mitochondrial membrane respiratory chain NADH dehydrogenase (Complex I) that is believed to belong to the minimal assembly required for catalysis. Complex I functions in the transfer of electrons from NADH to the respiratory chain. The immediate electron acceptor for the enzyme is believed to be ubiquinone.</text>
</comment>
<feature type="transmembrane region" description="Helical" evidence="19">
    <location>
        <begin position="93"/>
        <end position="115"/>
    </location>
</feature>
<evidence type="ECO:0000313" key="21">
    <source>
        <dbReference type="EMBL" id="ACO92538.1"/>
    </source>
</evidence>
<evidence type="ECO:0000256" key="18">
    <source>
        <dbReference type="ARBA" id="ARBA00049551"/>
    </source>
</evidence>
<sequence length="331" mass="38842">MVKIYKMIFLSTLFMGTMISISSYTWLGTWMGLEINLLSFIPLMKKSKSPFSSESSMKYFLVQAIASSLFLFSIIMSMIVNNLINETLYVNNLLMFMMNSTMMLKMGTAPFHFWFPQIIEGMNWNNSMILMTWQKIAPMMLLSYMMKSINLILTVIILSTMIGSIGGLNQTSMRKILAYSSSLLYNEIMWTIYFTIYCIITISMIILLNKFNIYYLKQLFSSFFSNFFMKMMILFNMLSLGGLPPFLGFLPKWIIIQYLSSNYSYLILWMILMTLITLYFYLRITYMSIVLSHNELNYNLIHFNKNNFLMILLSFISIYGLIILSFGFNFF</sequence>
<dbReference type="PANTHER" id="PTHR46552">
    <property type="entry name" value="NADH-UBIQUINONE OXIDOREDUCTASE CHAIN 2"/>
    <property type="match status" value="1"/>
</dbReference>
<dbReference type="GeneID" id="8445349"/>
<evidence type="ECO:0000256" key="16">
    <source>
        <dbReference type="ARBA" id="ARBA00023136"/>
    </source>
</evidence>
<name>C8YXA4_9COLE</name>
<keyword evidence="7" id="KW-0679">Respiratory chain</keyword>
<dbReference type="GO" id="GO:0006120">
    <property type="term" value="P:mitochondrial electron transport, NADH to ubiquinone"/>
    <property type="evidence" value="ECO:0007669"/>
    <property type="project" value="TreeGrafter"/>
</dbReference>
<evidence type="ECO:0000256" key="5">
    <source>
        <dbReference type="ARBA" id="ARBA00021008"/>
    </source>
</evidence>
<evidence type="ECO:0000256" key="19">
    <source>
        <dbReference type="SAM" id="Phobius"/>
    </source>
</evidence>
<evidence type="ECO:0000256" key="13">
    <source>
        <dbReference type="ARBA" id="ARBA00023027"/>
    </source>
</evidence>
<dbReference type="EMBL" id="FJ859901">
    <property type="protein sequence ID" value="ACO92538.1"/>
    <property type="molecule type" value="Genomic_DNA"/>
</dbReference>
<evidence type="ECO:0000256" key="10">
    <source>
        <dbReference type="ARBA" id="ARBA00022967"/>
    </source>
</evidence>
<evidence type="ECO:0000256" key="2">
    <source>
        <dbReference type="ARBA" id="ARBA00004448"/>
    </source>
</evidence>
<accession>C8YXA4</accession>
<keyword evidence="10" id="KW-1278">Translocase</keyword>
<comment type="similarity">
    <text evidence="3">Belongs to the complex I subunit 2 family.</text>
</comment>